<evidence type="ECO:0000313" key="8">
    <source>
        <dbReference type="Proteomes" id="UP000215902"/>
    </source>
</evidence>
<dbReference type="EMBL" id="NIVC01001086">
    <property type="protein sequence ID" value="PAA72523.1"/>
    <property type="molecule type" value="Genomic_DNA"/>
</dbReference>
<comment type="caution">
    <text evidence="7">The sequence shown here is derived from an EMBL/GenBank/DDBJ whole genome shotgun (WGS) entry which is preliminary data.</text>
</comment>
<name>A0A267FFM8_9PLAT</name>
<evidence type="ECO:0008006" key="9">
    <source>
        <dbReference type="Google" id="ProtNLM"/>
    </source>
</evidence>
<dbReference type="PANTHER" id="PTHR19871">
    <property type="entry name" value="BETA TRANSDUCIN-RELATED PROTEIN"/>
    <property type="match status" value="1"/>
</dbReference>
<dbReference type="Pfam" id="PF13271">
    <property type="entry name" value="DUF4062"/>
    <property type="match status" value="1"/>
</dbReference>
<evidence type="ECO:0000259" key="4">
    <source>
        <dbReference type="Pfam" id="PF13191"/>
    </source>
</evidence>
<feature type="domain" description="DUF4062" evidence="5">
    <location>
        <begin position="72"/>
        <end position="161"/>
    </location>
</feature>
<dbReference type="Pfam" id="PF05186">
    <property type="entry name" value="Dpy-30"/>
    <property type="match status" value="1"/>
</dbReference>
<feature type="domain" description="Orc1-like AAA ATPase" evidence="4">
    <location>
        <begin position="390"/>
        <end position="533"/>
    </location>
</feature>
<evidence type="ECO:0000256" key="2">
    <source>
        <dbReference type="ARBA" id="ARBA00022737"/>
    </source>
</evidence>
<evidence type="ECO:0000313" key="7">
    <source>
        <dbReference type="EMBL" id="PAA72523.1"/>
    </source>
</evidence>
<dbReference type="InterPro" id="IPR052752">
    <property type="entry name" value="NACHT-WD_repeat"/>
</dbReference>
<dbReference type="InterPro" id="IPR049630">
    <property type="entry name" value="DYDC-like_DD"/>
</dbReference>
<proteinExistence type="predicted"/>
<dbReference type="Proteomes" id="UP000215902">
    <property type="component" value="Unassembled WGS sequence"/>
</dbReference>
<accession>A0A267FFM8</accession>
<feature type="domain" description="NWD1/2-like winged helix-turn-helix" evidence="6">
    <location>
        <begin position="636"/>
        <end position="747"/>
    </location>
</feature>
<evidence type="ECO:0000256" key="1">
    <source>
        <dbReference type="ARBA" id="ARBA00022574"/>
    </source>
</evidence>
<feature type="region of interest" description="Disordered" evidence="3">
    <location>
        <begin position="1"/>
        <end position="26"/>
    </location>
</feature>
<dbReference type="InterPro" id="IPR057588">
    <property type="entry name" value="NWD1/2-like_WH"/>
</dbReference>
<dbReference type="InterPro" id="IPR041664">
    <property type="entry name" value="AAA_16"/>
</dbReference>
<dbReference type="OrthoDB" id="6100816at2759"/>
<sequence length="1981" mass="223525">KPIMKRLARPPKTNPKAPQLRSPNGNPARRFKAAAVMAPMFISEEQSRENLYRRLLCGNLDELPKKDTKSIRIFISSTFSDMAVERNALMKTVYSKMKEFYRDQYGLEFQIVDMRWGIQDAASSDHKASEMCFNEILNCQRLSSGPHFMTILSHRYGGKEAPNRLTEEEAGILEAAMSDRPDDLALLHRWYLRDENGRPPVYNLRPLESEAEQTDWPHDGPALQKALEVAANAAVAKGSMTSARAIRFCTSITHQEIQMGVLDAHPELKPFAFAIFRDITDIQQRLDEGDKAAQRFADPEAAEALDGLRSRLRDLLPKGVTEYSLTWQPPKGISPEVHADYLDSVVKDFEMQVRRLVDTFRQRRSELQADPLYAEVLQHAHHCVRYVTNFQGRKEFLDQLRDYITGDSRQPLLLCGSSGCGKTSIMAKAAKSSRSWLPPDNQPSALLLLRFLGTSPSTSSIRQTVKQLCQQLAVFLGSTEAQQVAGMDSFQELVSTFYDFLQQLGKSRRVIIVLDSLDQLDASDYAYQLTWLRSELPPGCKMLLSCLPTLHGIRENFLQLLPDRVMDVPPLEPALCEEITRARLEKSKRRLTEPQWDALRTAFASCSLPIYIGLVFRQARRWSSYTPLDKIMLEPTVEGAIRLLLSQLGTRYGEVLVRNALSYVTASRTGLSEAEIEDLLSLDDDVLREVFTHHLPPFIRVPPLAWTRIRQQIDDYLVEREADGVTVLFWYHRQFWEVAQKLYLSDPEHNRIIHSRMADYFFGEWAAGREKPFECPERVKAKLERDGLPVPMAADRQVPAQPFVLRVESDKPYYNLRRINQLPRHFIRSGRVVDFLEHVAFNLDHLQSKLASSRRHQLLMDLHLFFDLKKKERGSEQNELDLTRIYNALRISAYSLSHSPLSLPVDLCGRLQPFAARSRRISDLLEACKKDSPLLLPVNNCLDTGSGYTHCTVQVRLSIGNLCEDGKIYAVSLQNNTVTWYDHEGSELKTVISERPAASHIRFVAVLPTSGCFCTVEEVAPGQFQLLRANMRTGAWKVLMPSLPDSLPLQYFAKSGSGCLEATEGHMIFAKTFYATMPITYCLLKSEPLRHFLFRSWPMQLGQSLINDRCLFYIGHRISEGEETSDEPLTPRVVDLDTFEETELDCSGQGLAAHELTSENTSFFDDGECLFLVTLSPGGALFTFYLFDLDPKVERRARHELELEAAVNKPFMTSLSRTASVAVVMLSEPLGDCVGFLWYPEAARTVPVAYHRVLDKSYELDTNAEIHTVLNCPVHISDDGSLLLVKAKAYFTFNVWSAKDGSFLLALRGVSDYIMLGQPYGTDYLVINTMPEAGANASTVQLKVFNLNKLAGQLSEFESNFVTKKEERRADFVFDPREQALWSGYFDKRLQGGVMYCTDLGGTGARDAKLREPLPDGKVDGYDAEVLAAMSRFKEAWNSKLNQLCNFPDLQQHGLFLRLLPRYLLFVMRLASQPTAPVSFEVPESLQLPPEKDRSRSMRTLRDLLGNPDLHLAIVSHPAVRPFPVGYFMHGCDQPWLPATPPSVSAAIDGPRMHLLVRGPGNLQAPRLSDVLDGRSTESPDLSDYLLCLDLPGRKVQRIKTWPVPTVGDEFVGQARREVALQVFAEARQVCQYLVNSGKEKVHQYLPILQQFIETLTARCRASIAFHMSNGAILRELESYLGEDISAESLLHELDVDLSISVVIESSHTCRPRLLHMRPGRPGQLVLQLMSGSVNTYREAFRRNCMAWPGRLMVVDASSYRTLSLSRTFDAGVLYLLPDGMHCVTYRLKIFNIETGLLVKDLKPDQSIILYEMVLSPDSELLVGKLYKPARRIKITSGDNSGLDEFVDPPKTVQAYRVADGQQVFNYLFETEPFMLLVPSAKYMAILLRYHPVQLYRIPPGSASAKDKLARLTADQSVGTAKLADGEAATATDADYLRRLNDILTTALTEVANKRPSDPIEYLSRCLMQLSAQAAASLQTS</sequence>
<protein>
    <recommendedName>
        <fullName evidence="9">NACHT domain-containing protein</fullName>
    </recommendedName>
</protein>
<dbReference type="Gene3D" id="3.40.50.300">
    <property type="entry name" value="P-loop containing nucleotide triphosphate hydrolases"/>
    <property type="match status" value="1"/>
</dbReference>
<dbReference type="CDD" id="cd22966">
    <property type="entry name" value="DD_DYDC-like"/>
    <property type="match status" value="1"/>
</dbReference>
<dbReference type="InterPro" id="IPR007858">
    <property type="entry name" value="Dpy-30_motif"/>
</dbReference>
<dbReference type="Pfam" id="PF25469">
    <property type="entry name" value="WHD_NWD1"/>
    <property type="match status" value="1"/>
</dbReference>
<feature type="non-terminal residue" evidence="7">
    <location>
        <position position="1"/>
    </location>
</feature>
<dbReference type="Pfam" id="PF13191">
    <property type="entry name" value="AAA_16"/>
    <property type="match status" value="1"/>
</dbReference>
<dbReference type="SUPFAM" id="SSF52540">
    <property type="entry name" value="P-loop containing nucleoside triphosphate hydrolases"/>
    <property type="match status" value="1"/>
</dbReference>
<evidence type="ECO:0000259" key="6">
    <source>
        <dbReference type="Pfam" id="PF25469"/>
    </source>
</evidence>
<dbReference type="PANTHER" id="PTHR19871:SF14">
    <property type="entry name" value="DUF4062 DOMAIN-CONTAINING PROTEIN"/>
    <property type="match status" value="1"/>
</dbReference>
<keyword evidence="2" id="KW-0677">Repeat</keyword>
<dbReference type="Gene3D" id="1.20.890.10">
    <property type="entry name" value="cAMP-dependent protein kinase regulatory subunit, dimerization-anchoring domain"/>
    <property type="match status" value="1"/>
</dbReference>
<dbReference type="InterPro" id="IPR027417">
    <property type="entry name" value="P-loop_NTPase"/>
</dbReference>
<keyword evidence="1" id="KW-0853">WD repeat</keyword>
<dbReference type="InterPro" id="IPR025139">
    <property type="entry name" value="DUF4062"/>
</dbReference>
<keyword evidence="8" id="KW-1185">Reference proteome</keyword>
<organism evidence="7 8">
    <name type="scientific">Macrostomum lignano</name>
    <dbReference type="NCBI Taxonomy" id="282301"/>
    <lineage>
        <taxon>Eukaryota</taxon>
        <taxon>Metazoa</taxon>
        <taxon>Spiralia</taxon>
        <taxon>Lophotrochozoa</taxon>
        <taxon>Platyhelminthes</taxon>
        <taxon>Rhabditophora</taxon>
        <taxon>Macrostomorpha</taxon>
        <taxon>Macrostomida</taxon>
        <taxon>Macrostomidae</taxon>
        <taxon>Macrostomum</taxon>
    </lineage>
</organism>
<gene>
    <name evidence="7" type="ORF">BOX15_Mlig032501g1</name>
</gene>
<dbReference type="STRING" id="282301.A0A267FFM8"/>
<evidence type="ECO:0000259" key="5">
    <source>
        <dbReference type="Pfam" id="PF13271"/>
    </source>
</evidence>
<evidence type="ECO:0000256" key="3">
    <source>
        <dbReference type="SAM" id="MobiDB-lite"/>
    </source>
</evidence>
<reference evidence="7 8" key="1">
    <citation type="submission" date="2017-06" db="EMBL/GenBank/DDBJ databases">
        <title>A platform for efficient transgenesis in Macrostomum lignano, a flatworm model organism for stem cell research.</title>
        <authorList>
            <person name="Berezikov E."/>
        </authorList>
    </citation>
    <scope>NUCLEOTIDE SEQUENCE [LARGE SCALE GENOMIC DNA]</scope>
    <source>
        <strain evidence="7">DV1</strain>
        <tissue evidence="7">Whole organism</tissue>
    </source>
</reference>